<dbReference type="Proteomes" id="UP000593571">
    <property type="component" value="Unassembled WGS sequence"/>
</dbReference>
<dbReference type="EMBL" id="JACASE010000010">
    <property type="protein sequence ID" value="KAF6431646.1"/>
    <property type="molecule type" value="Genomic_DNA"/>
</dbReference>
<organism evidence="1 2">
    <name type="scientific">Rousettus aegyptiacus</name>
    <name type="common">Egyptian fruit bat</name>
    <name type="synonym">Pteropus aegyptiacus</name>
    <dbReference type="NCBI Taxonomy" id="9407"/>
    <lineage>
        <taxon>Eukaryota</taxon>
        <taxon>Metazoa</taxon>
        <taxon>Chordata</taxon>
        <taxon>Craniata</taxon>
        <taxon>Vertebrata</taxon>
        <taxon>Euteleostomi</taxon>
        <taxon>Mammalia</taxon>
        <taxon>Eutheria</taxon>
        <taxon>Laurasiatheria</taxon>
        <taxon>Chiroptera</taxon>
        <taxon>Yinpterochiroptera</taxon>
        <taxon>Pteropodoidea</taxon>
        <taxon>Pteropodidae</taxon>
        <taxon>Rousettinae</taxon>
        <taxon>Rousettus</taxon>
    </lineage>
</organism>
<reference evidence="1 2" key="1">
    <citation type="journal article" date="2020" name="Nature">
        <title>Six reference-quality genomes reveal evolution of bat adaptations.</title>
        <authorList>
            <person name="Jebb D."/>
            <person name="Huang Z."/>
            <person name="Pippel M."/>
            <person name="Hughes G.M."/>
            <person name="Lavrichenko K."/>
            <person name="Devanna P."/>
            <person name="Winkler S."/>
            <person name="Jermiin L.S."/>
            <person name="Skirmuntt E.C."/>
            <person name="Katzourakis A."/>
            <person name="Burkitt-Gray L."/>
            <person name="Ray D.A."/>
            <person name="Sullivan K.A.M."/>
            <person name="Roscito J.G."/>
            <person name="Kirilenko B.M."/>
            <person name="Davalos L.M."/>
            <person name="Corthals A.P."/>
            <person name="Power M.L."/>
            <person name="Jones G."/>
            <person name="Ransome R.D."/>
            <person name="Dechmann D.K.N."/>
            <person name="Locatelli A.G."/>
            <person name="Puechmaille S.J."/>
            <person name="Fedrigo O."/>
            <person name="Jarvis E.D."/>
            <person name="Hiller M."/>
            <person name="Vernes S.C."/>
            <person name="Myers E.W."/>
            <person name="Teeling E.C."/>
        </authorList>
    </citation>
    <scope>NUCLEOTIDE SEQUENCE [LARGE SCALE GENOMIC DNA]</scope>
    <source>
        <strain evidence="1">MRouAeg1</strain>
        <tissue evidence="1">Muscle</tissue>
    </source>
</reference>
<protein>
    <submittedName>
        <fullName evidence="1">Uncharacterized protein</fullName>
    </submittedName>
</protein>
<keyword evidence="2" id="KW-1185">Reference proteome</keyword>
<sequence length="153" mass="16873">MNILSVTAPPGTRENYTSLLTRLVTALANEMRVEVMCVKALRACTPRAMLSLFTLPPKRLDSRETTLSAWVPAGRGHRPWHVASLTDTETHVTIQGKLLGKIFSIKQPGSSYLVATTSHRGLESSARPVYLYLASRTCEHLTIHGKTDLGRCD</sequence>
<evidence type="ECO:0000313" key="2">
    <source>
        <dbReference type="Proteomes" id="UP000593571"/>
    </source>
</evidence>
<comment type="caution">
    <text evidence="1">The sequence shown here is derived from an EMBL/GenBank/DDBJ whole genome shotgun (WGS) entry which is preliminary data.</text>
</comment>
<name>A0A7J8E8K5_ROUAE</name>
<proteinExistence type="predicted"/>
<gene>
    <name evidence="1" type="ORF">HJG63_008155</name>
</gene>
<dbReference type="AlphaFoldDB" id="A0A7J8E8K5"/>
<accession>A0A7J8E8K5</accession>
<evidence type="ECO:0000313" key="1">
    <source>
        <dbReference type="EMBL" id="KAF6431646.1"/>
    </source>
</evidence>